<dbReference type="EMBL" id="CP061839">
    <property type="protein sequence ID" value="QOW61001.1"/>
    <property type="molecule type" value="Genomic_DNA"/>
</dbReference>
<organism evidence="2 3">
    <name type="scientific">Treponema pedis</name>
    <dbReference type="NCBI Taxonomy" id="409322"/>
    <lineage>
        <taxon>Bacteria</taxon>
        <taxon>Pseudomonadati</taxon>
        <taxon>Spirochaetota</taxon>
        <taxon>Spirochaetia</taxon>
        <taxon>Spirochaetales</taxon>
        <taxon>Treponemataceae</taxon>
        <taxon>Treponema</taxon>
    </lineage>
</organism>
<feature type="transmembrane region" description="Helical" evidence="1">
    <location>
        <begin position="230"/>
        <end position="248"/>
    </location>
</feature>
<accession>A0A7S6WPN2</accession>
<feature type="transmembrane region" description="Helical" evidence="1">
    <location>
        <begin position="156"/>
        <end position="189"/>
    </location>
</feature>
<keyword evidence="1" id="KW-0472">Membrane</keyword>
<protein>
    <submittedName>
        <fullName evidence="2">DUF368 domain-containing protein</fullName>
    </submittedName>
</protein>
<proteinExistence type="predicted"/>
<evidence type="ECO:0000256" key="1">
    <source>
        <dbReference type="SAM" id="Phobius"/>
    </source>
</evidence>
<feature type="transmembrane region" description="Helical" evidence="1">
    <location>
        <begin position="56"/>
        <end position="74"/>
    </location>
</feature>
<keyword evidence="1" id="KW-1133">Transmembrane helix</keyword>
<feature type="transmembrane region" description="Helical" evidence="1">
    <location>
        <begin position="86"/>
        <end position="104"/>
    </location>
</feature>
<dbReference type="PANTHER" id="PTHR37308">
    <property type="entry name" value="INTEGRAL MEMBRANE PROTEIN"/>
    <property type="match status" value="1"/>
</dbReference>
<feature type="transmembrane region" description="Helical" evidence="1">
    <location>
        <begin position="116"/>
        <end position="135"/>
    </location>
</feature>
<dbReference type="Pfam" id="PF04018">
    <property type="entry name" value="VCA0040-like"/>
    <property type="match status" value="1"/>
</dbReference>
<name>A0A7S6WPN2_9SPIR</name>
<reference evidence="2 3" key="1">
    <citation type="submission" date="2020-09" db="EMBL/GenBank/DDBJ databases">
        <title>Characterization of Treponema spp. from bovine digital dermatitis in Korea.</title>
        <authorList>
            <person name="Espiritu H.M."/>
            <person name="Cho Y.I."/>
            <person name="Mamuad L."/>
        </authorList>
    </citation>
    <scope>NUCLEOTIDE SEQUENCE [LARGE SCALE GENOMIC DNA]</scope>
    <source>
        <strain evidence="2 3">KS1</strain>
    </source>
</reference>
<evidence type="ECO:0000313" key="2">
    <source>
        <dbReference type="EMBL" id="QOW61001.1"/>
    </source>
</evidence>
<feature type="transmembrane region" description="Helical" evidence="1">
    <location>
        <begin position="12"/>
        <end position="36"/>
    </location>
</feature>
<feature type="transmembrane region" description="Helical" evidence="1">
    <location>
        <begin position="195"/>
        <end position="218"/>
    </location>
</feature>
<sequence length="280" mass="30734">MTNYIKKILAGIAVGIANVIPGVSGGTIAVVFGVYSDLIDMAAFDIEKIKNKWKDFLSLLCGAAFGILLFAKLFKILYEKFPVQINFFFIGLIMGSVFLIFELVKDSPPLKKSASAIKFFWFLLGLGIMLLTYFIKGSSSEANTVIEVLSIKNFFILFFAGIIGAAAMIIPGISGSFILLILGVYYTVIKAVNDFTLSVLLTVGLGVVTGIFLSARLIKFLLNKYPKITYAFILGLVSGSVLHIFPQVCQPLKMRFISALCLLAGYALIRVFERKKAEEE</sequence>
<dbReference type="InterPro" id="IPR007163">
    <property type="entry name" value="VCA0040-like"/>
</dbReference>
<keyword evidence="1" id="KW-0812">Transmembrane</keyword>
<gene>
    <name evidence="2" type="ORF">IFE08_00840</name>
</gene>
<dbReference type="Proteomes" id="UP000593915">
    <property type="component" value="Chromosome"/>
</dbReference>
<dbReference type="RefSeq" id="WP_020964766.1">
    <property type="nucleotide sequence ID" value="NZ_CP061839.1"/>
</dbReference>
<evidence type="ECO:0000313" key="3">
    <source>
        <dbReference type="Proteomes" id="UP000593915"/>
    </source>
</evidence>
<dbReference type="GeneID" id="301089611"/>
<dbReference type="PANTHER" id="PTHR37308:SF1">
    <property type="entry name" value="POLYPRENYL-PHOSPHATE TRANSPORTER"/>
    <property type="match status" value="1"/>
</dbReference>
<dbReference type="AlphaFoldDB" id="A0A7S6WPN2"/>